<organism evidence="1 2">
    <name type="scientific">Manihot esculenta</name>
    <name type="common">Cassava</name>
    <name type="synonym">Jatropha manihot</name>
    <dbReference type="NCBI Taxonomy" id="3983"/>
    <lineage>
        <taxon>Eukaryota</taxon>
        <taxon>Viridiplantae</taxon>
        <taxon>Streptophyta</taxon>
        <taxon>Embryophyta</taxon>
        <taxon>Tracheophyta</taxon>
        <taxon>Spermatophyta</taxon>
        <taxon>Magnoliopsida</taxon>
        <taxon>eudicotyledons</taxon>
        <taxon>Gunneridae</taxon>
        <taxon>Pentapetalae</taxon>
        <taxon>rosids</taxon>
        <taxon>fabids</taxon>
        <taxon>Malpighiales</taxon>
        <taxon>Euphorbiaceae</taxon>
        <taxon>Crotonoideae</taxon>
        <taxon>Manihoteae</taxon>
        <taxon>Manihot</taxon>
    </lineage>
</organism>
<keyword evidence="2" id="KW-1185">Reference proteome</keyword>
<sequence>MLTLAVGNRACFRPCRASAAEEEMEKSDKSNKCRKRKMSKYETPSVMDNTETIFALILATLCNHGNGPNSQSFLKTYINQLYASLFSKSLNSIPLYILSLFPILLSSKFPDIACRSAKIVGAASLLSLEMNERISLDGEIVKVLVSALGSSSRRVSMAACNALLDLSTTTIGRLRLLEFSALEKLIIKFLQVPLSSTLIFLCNEDNRSVACAKIAFKEDRHILSILHAALSLINTCNLERLEKVPGNLSETFLLFLKKLWTKVHRQMLLGDLLIFIPDRKLCISNITINNLAEGIFRLSSGANQFAPLPSLLVKRRIFGLSEDSFETFMLHHWEASPFIVRRPSTSLLEDDIFSSFTESLNYKELSYSFISLMLQSFISCLPIGSDELDILNFLEEVRNELGCPIIYQQDLRVLRTDKQSKREKHLFHENLDPFCIKTRKFFSIDDIMKCEEACKEGYTIAVRGMEFRYASIAAVADTLASLFGQPSVGANLYVTPPNSQGLARHCDDHCVFVCQLFGNKQWTVFSQPNYQLPRLYDPLDSQQYLDSESSLAGCRKFFLREGDVLYVPRGFAHEACTNDHAPGELEKPSLHITFGIEVEPLFEWAGFAHVALQRWNQNEKEPDHAVIEPLFGRCNVITVNLLHAMIELLGASDPTFRKACLVGAIPLPLDRKDWLYYNQKTTFSYLISKISTESRFLEALRLVEVAIGKKDPFQGMRWLHLLNNEKETIRGYGWNTSFTEIENLFPVYIQHQDLAEAAFMQIKTKFCDEISFEDVVDGYKMLFEKYKKARKQYMNGMLSLHCR</sequence>
<dbReference type="Proteomes" id="UP000091857">
    <property type="component" value="Chromosome 14"/>
</dbReference>
<proteinExistence type="predicted"/>
<comment type="caution">
    <text evidence="1">The sequence shown here is derived from an EMBL/GenBank/DDBJ whole genome shotgun (WGS) entry which is preliminary data.</text>
</comment>
<protein>
    <submittedName>
        <fullName evidence="1">Uncharacterized protein</fullName>
    </submittedName>
</protein>
<dbReference type="EMBL" id="CM004400">
    <property type="protein sequence ID" value="KAG8639871.1"/>
    <property type="molecule type" value="Genomic_DNA"/>
</dbReference>
<name>A0ACB7GIR1_MANES</name>
<accession>A0ACB7GIR1</accession>
<evidence type="ECO:0000313" key="1">
    <source>
        <dbReference type="EMBL" id="KAG8639871.1"/>
    </source>
</evidence>
<reference evidence="2" key="1">
    <citation type="journal article" date="2016" name="Nat. Biotechnol.">
        <title>Sequencing wild and cultivated cassava and related species reveals extensive interspecific hybridization and genetic diversity.</title>
        <authorList>
            <person name="Bredeson J.V."/>
            <person name="Lyons J.B."/>
            <person name="Prochnik S.E."/>
            <person name="Wu G.A."/>
            <person name="Ha C.M."/>
            <person name="Edsinger-Gonzales E."/>
            <person name="Grimwood J."/>
            <person name="Schmutz J."/>
            <person name="Rabbi I.Y."/>
            <person name="Egesi C."/>
            <person name="Nauluvula P."/>
            <person name="Lebot V."/>
            <person name="Ndunguru J."/>
            <person name="Mkamilo G."/>
            <person name="Bart R.S."/>
            <person name="Setter T.L."/>
            <person name="Gleadow R.M."/>
            <person name="Kulakow P."/>
            <person name="Ferguson M.E."/>
            <person name="Rounsley S."/>
            <person name="Rokhsar D.S."/>
        </authorList>
    </citation>
    <scope>NUCLEOTIDE SEQUENCE [LARGE SCALE GENOMIC DNA]</scope>
    <source>
        <strain evidence="2">cv. AM560-2</strain>
    </source>
</reference>
<evidence type="ECO:0000313" key="2">
    <source>
        <dbReference type="Proteomes" id="UP000091857"/>
    </source>
</evidence>
<gene>
    <name evidence="1" type="ORF">MANES_14G174400v8</name>
</gene>